<feature type="region of interest" description="Disordered" evidence="12">
    <location>
        <begin position="63"/>
        <end position="90"/>
    </location>
</feature>
<gene>
    <name evidence="11 13" type="primary">kdpC</name>
    <name evidence="13" type="ORF">DSM112329_00655</name>
</gene>
<dbReference type="AlphaFoldDB" id="A0AAU7AR38"/>
<reference evidence="13" key="1">
    <citation type="submission" date="2022-12" db="EMBL/GenBank/DDBJ databases">
        <title>Paraconexibacter alkalitolerans sp. nov. and Baekduia alba sp. nov., isolated from soil and emended description of the genera Paraconexibacter (Chun et al., 2020) and Baekduia (An et al., 2020).</title>
        <authorList>
            <person name="Vieira S."/>
            <person name="Huber K.J."/>
            <person name="Geppert A."/>
            <person name="Wolf J."/>
            <person name="Neumann-Schaal M."/>
            <person name="Muesken M."/>
            <person name="Overmann J."/>
        </authorList>
    </citation>
    <scope>NUCLEOTIDE SEQUENCE</scope>
    <source>
        <strain evidence="13">AEG42_29</strain>
    </source>
</reference>
<evidence type="ECO:0000256" key="12">
    <source>
        <dbReference type="SAM" id="MobiDB-lite"/>
    </source>
</evidence>
<evidence type="ECO:0000256" key="5">
    <source>
        <dbReference type="ARBA" id="ARBA00022741"/>
    </source>
</evidence>
<dbReference type="InterPro" id="IPR003820">
    <property type="entry name" value="KdpC"/>
</dbReference>
<name>A0AAU7AR38_9ACTN</name>
<dbReference type="EMBL" id="CP114014">
    <property type="protein sequence ID" value="XAY03832.1"/>
    <property type="molecule type" value="Genomic_DNA"/>
</dbReference>
<keyword evidence="1 11" id="KW-0813">Transport</keyword>
<evidence type="ECO:0000256" key="2">
    <source>
        <dbReference type="ARBA" id="ARBA00022475"/>
    </source>
</evidence>
<dbReference type="PANTHER" id="PTHR30042">
    <property type="entry name" value="POTASSIUM-TRANSPORTING ATPASE C CHAIN"/>
    <property type="match status" value="1"/>
</dbReference>
<keyword evidence="7 11" id="KW-0630">Potassium</keyword>
<sequence length="215" mass="22386">MPMPLPKEVLTAVRAMVVLTVLLGLAYPAVVTGVAQLTMPDRANGSFIASDGQVTGSRLLGVAPTLDTGKQDDNGDPVTAPDPSFFQPRPSATGYATDTSYFSNRGPNSDTARQFYKEEAAAYLALNAPTSPGLTVGKIPIDAVTTSGSGVDPEISKANAAIQARRVAAARGLPPAQVAALVRKHSRGRFLGVFGEPGVNVPELNRSLRNLEATS</sequence>
<dbReference type="PANTHER" id="PTHR30042:SF2">
    <property type="entry name" value="POTASSIUM-TRANSPORTING ATPASE KDPC SUBUNIT"/>
    <property type="match status" value="1"/>
</dbReference>
<dbReference type="KEGG" id="parq:DSM112329_00655"/>
<evidence type="ECO:0000256" key="3">
    <source>
        <dbReference type="ARBA" id="ARBA00022538"/>
    </source>
</evidence>
<comment type="subcellular location">
    <subcellularLocation>
        <location evidence="11">Cell membrane</location>
        <topology evidence="11">Single-pass membrane protein</topology>
    </subcellularLocation>
</comment>
<proteinExistence type="inferred from homology"/>
<evidence type="ECO:0000256" key="11">
    <source>
        <dbReference type="HAMAP-Rule" id="MF_00276"/>
    </source>
</evidence>
<evidence type="ECO:0000313" key="13">
    <source>
        <dbReference type="EMBL" id="XAY03832.1"/>
    </source>
</evidence>
<keyword evidence="3 11" id="KW-0633">Potassium transport</keyword>
<comment type="similarity">
    <text evidence="11">Belongs to the KdpC family.</text>
</comment>
<keyword evidence="10 11" id="KW-0472">Membrane</keyword>
<keyword evidence="9 11" id="KW-0406">Ion transport</keyword>
<keyword evidence="8 11" id="KW-1133">Transmembrane helix</keyword>
<dbReference type="PIRSF" id="PIRSF001296">
    <property type="entry name" value="K_ATPase_KdpC"/>
    <property type="match status" value="1"/>
</dbReference>
<keyword evidence="2 11" id="KW-1003">Cell membrane</keyword>
<evidence type="ECO:0000256" key="9">
    <source>
        <dbReference type="ARBA" id="ARBA00023065"/>
    </source>
</evidence>
<dbReference type="Pfam" id="PF02669">
    <property type="entry name" value="KdpC"/>
    <property type="match status" value="1"/>
</dbReference>
<evidence type="ECO:0000256" key="8">
    <source>
        <dbReference type="ARBA" id="ARBA00022989"/>
    </source>
</evidence>
<evidence type="ECO:0000256" key="7">
    <source>
        <dbReference type="ARBA" id="ARBA00022958"/>
    </source>
</evidence>
<comment type="function">
    <text evidence="11">Part of the high-affinity ATP-driven potassium transport (or Kdp) system, which catalyzes the hydrolysis of ATP coupled with the electrogenic transport of potassium into the cytoplasm. This subunit acts as a catalytic chaperone that increases the ATP-binding affinity of the ATP-hydrolyzing subunit KdpB by the formation of a transient KdpB/KdpC/ATP ternary complex.</text>
</comment>
<comment type="subunit">
    <text evidence="11">The system is composed of three essential subunits: KdpA, KdpB and KdpC.</text>
</comment>
<protein>
    <recommendedName>
        <fullName evidence="11">Potassium-transporting ATPase KdpC subunit</fullName>
    </recommendedName>
    <alternativeName>
        <fullName evidence="11">ATP phosphohydrolase [potassium-transporting] C chain</fullName>
    </alternativeName>
    <alternativeName>
        <fullName evidence="11">Potassium-binding and translocating subunit C</fullName>
    </alternativeName>
    <alternativeName>
        <fullName evidence="11">Potassium-translocating ATPase C chain</fullName>
    </alternativeName>
</protein>
<evidence type="ECO:0000256" key="10">
    <source>
        <dbReference type="ARBA" id="ARBA00023136"/>
    </source>
</evidence>
<dbReference type="GO" id="GO:0005886">
    <property type="term" value="C:plasma membrane"/>
    <property type="evidence" value="ECO:0007669"/>
    <property type="project" value="UniProtKB-SubCell"/>
</dbReference>
<keyword evidence="6 11" id="KW-0067">ATP-binding</keyword>
<evidence type="ECO:0000256" key="4">
    <source>
        <dbReference type="ARBA" id="ARBA00022692"/>
    </source>
</evidence>
<dbReference type="GO" id="GO:0008556">
    <property type="term" value="F:P-type potassium transmembrane transporter activity"/>
    <property type="evidence" value="ECO:0007669"/>
    <property type="project" value="InterPro"/>
</dbReference>
<keyword evidence="4 11" id="KW-0812">Transmembrane</keyword>
<evidence type="ECO:0000256" key="6">
    <source>
        <dbReference type="ARBA" id="ARBA00022840"/>
    </source>
</evidence>
<accession>A0AAU7AR38</accession>
<keyword evidence="5 11" id="KW-0547">Nucleotide-binding</keyword>
<evidence type="ECO:0000256" key="1">
    <source>
        <dbReference type="ARBA" id="ARBA00022448"/>
    </source>
</evidence>
<dbReference type="GO" id="GO:0005524">
    <property type="term" value="F:ATP binding"/>
    <property type="evidence" value="ECO:0007669"/>
    <property type="project" value="UniProtKB-UniRule"/>
</dbReference>
<dbReference type="HAMAP" id="MF_00276">
    <property type="entry name" value="KdpC"/>
    <property type="match status" value="1"/>
</dbReference>
<organism evidence="13">
    <name type="scientific">Paraconexibacter sp. AEG42_29</name>
    <dbReference type="NCBI Taxonomy" id="2997339"/>
    <lineage>
        <taxon>Bacteria</taxon>
        <taxon>Bacillati</taxon>
        <taxon>Actinomycetota</taxon>
        <taxon>Thermoleophilia</taxon>
        <taxon>Solirubrobacterales</taxon>
        <taxon>Paraconexibacteraceae</taxon>
        <taxon>Paraconexibacter</taxon>
    </lineage>
</organism>